<accession>A0ABD1V666</accession>
<dbReference type="AlphaFoldDB" id="A0ABD1V666"/>
<organism evidence="1 2">
    <name type="scientific">Abeliophyllum distichum</name>
    <dbReference type="NCBI Taxonomy" id="126358"/>
    <lineage>
        <taxon>Eukaryota</taxon>
        <taxon>Viridiplantae</taxon>
        <taxon>Streptophyta</taxon>
        <taxon>Embryophyta</taxon>
        <taxon>Tracheophyta</taxon>
        <taxon>Spermatophyta</taxon>
        <taxon>Magnoliopsida</taxon>
        <taxon>eudicotyledons</taxon>
        <taxon>Gunneridae</taxon>
        <taxon>Pentapetalae</taxon>
        <taxon>asterids</taxon>
        <taxon>lamiids</taxon>
        <taxon>Lamiales</taxon>
        <taxon>Oleaceae</taxon>
        <taxon>Forsythieae</taxon>
        <taxon>Abeliophyllum</taxon>
    </lineage>
</organism>
<dbReference type="EMBL" id="JBFOLK010000002">
    <property type="protein sequence ID" value="KAL2532813.1"/>
    <property type="molecule type" value="Genomic_DNA"/>
</dbReference>
<dbReference type="Proteomes" id="UP001604336">
    <property type="component" value="Unassembled WGS sequence"/>
</dbReference>
<sequence length="116" mass="12805">MPLSPKAADKRSIQALFTSWEQVKASSVPRSYSVTHPSISSIPSTEDMNILKKVVLAYTSFMDKDISRVSADSQKELLARLSEDLADALKCPTLELSASIKLTLREIHQEVSLLLS</sequence>
<proteinExistence type="predicted"/>
<keyword evidence="2" id="KW-1185">Reference proteome</keyword>
<reference evidence="2" key="1">
    <citation type="submission" date="2024-07" db="EMBL/GenBank/DDBJ databases">
        <title>Two chromosome-level genome assemblies of Korean endemic species Abeliophyllum distichum and Forsythia ovata (Oleaceae).</title>
        <authorList>
            <person name="Jang H."/>
        </authorList>
    </citation>
    <scope>NUCLEOTIDE SEQUENCE [LARGE SCALE GENOMIC DNA]</scope>
</reference>
<gene>
    <name evidence="1" type="ORF">Adt_06164</name>
</gene>
<evidence type="ECO:0000313" key="1">
    <source>
        <dbReference type="EMBL" id="KAL2532813.1"/>
    </source>
</evidence>
<evidence type="ECO:0000313" key="2">
    <source>
        <dbReference type="Proteomes" id="UP001604336"/>
    </source>
</evidence>
<comment type="caution">
    <text evidence="1">The sequence shown here is derived from an EMBL/GenBank/DDBJ whole genome shotgun (WGS) entry which is preliminary data.</text>
</comment>
<protein>
    <submittedName>
        <fullName evidence="1">Uncharacterized protein</fullName>
    </submittedName>
</protein>
<name>A0ABD1V666_9LAMI</name>